<dbReference type="PANTHER" id="PTHR43304">
    <property type="entry name" value="PHYTOCHROME-LIKE PROTEIN CPH1"/>
    <property type="match status" value="1"/>
</dbReference>
<feature type="transmembrane region" description="Helical" evidence="11">
    <location>
        <begin position="12"/>
        <end position="32"/>
    </location>
</feature>
<dbReference type="SMART" id="SM01049">
    <property type="entry name" value="Cache_2"/>
    <property type="match status" value="1"/>
</dbReference>
<organism evidence="14 15">
    <name type="scientific">Magnetospirillum moscoviense</name>
    <dbReference type="NCBI Taxonomy" id="1437059"/>
    <lineage>
        <taxon>Bacteria</taxon>
        <taxon>Pseudomonadati</taxon>
        <taxon>Pseudomonadota</taxon>
        <taxon>Alphaproteobacteria</taxon>
        <taxon>Rhodospirillales</taxon>
        <taxon>Rhodospirillaceae</taxon>
        <taxon>Magnetospirillum</taxon>
    </lineage>
</organism>
<keyword evidence="10 11" id="KW-0472">Membrane</keyword>
<keyword evidence="7 11" id="KW-0812">Transmembrane</keyword>
<comment type="catalytic activity">
    <reaction evidence="1">
        <text>ATP + protein L-histidine = ADP + protein N-phospho-L-histidine.</text>
        <dbReference type="EC" id="2.7.13.3"/>
    </reaction>
</comment>
<evidence type="ECO:0000259" key="12">
    <source>
        <dbReference type="SMART" id="SM00388"/>
    </source>
</evidence>
<dbReference type="Pfam" id="PF08269">
    <property type="entry name" value="dCache_2"/>
    <property type="match status" value="1"/>
</dbReference>
<dbReference type="InterPro" id="IPR033480">
    <property type="entry name" value="sCache_2"/>
</dbReference>
<sequence>MAGKPSLIDQLSVRLSAAIFAALVVLSGLWMASEYADFRATSEQIRADGEARLKNELHQIVTDAATMIEYERRRTEDRVERILRERVDEAHAIAMRQIALFGSKMSRPDLEALIRESLRPIRFNDGRGYYFAFNTDGVEQLFAARPELEGKNMLGLTGARGEFVVRDMLDIVRAHGNGFTRYYWTQPGKPGNDHLKISYVRALEPLGWVLGTGEYVGDMEESIQAEVASRLSAIRFGEDGYLFVTRGDGHSVVGPHAGRNPFVEGNKNAADLMRRFQDMAKAGGGIVTYDMPTGYGLRPASKAAYVRDVPDWDWTIGATTYVEGDNALLAAQAVALRQGVMVKLAIGLAVATMLGGVMVVVIRTVSRRAARDSLSLEGALTVASEQLKDIDLGGLSFAEHQRFAEAANRLIAKRRDAEQALSERSHELERINDELERFAYVTSHDLQEPLRTVQLFLQMLERHLGDDLDQDARDYIGFAIQGAQRMRANILSLLNYSRSGGALLTPDTGERSI</sequence>
<dbReference type="Gene3D" id="3.30.450.20">
    <property type="entry name" value="PAS domain"/>
    <property type="match status" value="2"/>
</dbReference>
<reference evidence="14 15" key="1">
    <citation type="submission" date="2016-04" db="EMBL/GenBank/DDBJ databases">
        <title>Draft genome sequence of freshwater magnetotactic bacteria Magnetospirillum marisnigri SP-1 and Magnetospirillum moscoviense BB-1.</title>
        <authorList>
            <person name="Koziaeva V."/>
            <person name="Dziuba M.V."/>
            <person name="Ivanov T.M."/>
            <person name="Kuznetsov B."/>
            <person name="Grouzdev D.S."/>
        </authorList>
    </citation>
    <scope>NUCLEOTIDE SEQUENCE [LARGE SCALE GENOMIC DNA]</scope>
    <source>
        <strain evidence="14 15">BB-1</strain>
    </source>
</reference>
<keyword evidence="4" id="KW-1003">Cell membrane</keyword>
<dbReference type="CDD" id="cd18774">
    <property type="entry name" value="PDC2_HK_sensor"/>
    <property type="match status" value="1"/>
</dbReference>
<evidence type="ECO:0000259" key="13">
    <source>
        <dbReference type="SMART" id="SM01049"/>
    </source>
</evidence>
<gene>
    <name evidence="14" type="ORF">A6A05_12895</name>
</gene>
<accession>A0A178MML7</accession>
<evidence type="ECO:0000256" key="4">
    <source>
        <dbReference type="ARBA" id="ARBA00022475"/>
    </source>
</evidence>
<dbReference type="SUPFAM" id="SSF47384">
    <property type="entry name" value="Homodimeric domain of signal transducing histidine kinase"/>
    <property type="match status" value="1"/>
</dbReference>
<comment type="subcellular location">
    <subcellularLocation>
        <location evidence="2">Cell membrane</location>
        <topology evidence="2">Multi-pass membrane protein</topology>
    </subcellularLocation>
</comment>
<dbReference type="GO" id="GO:0005886">
    <property type="term" value="C:plasma membrane"/>
    <property type="evidence" value="ECO:0007669"/>
    <property type="project" value="UniProtKB-SubCell"/>
</dbReference>
<name>A0A178MML7_9PROT</name>
<evidence type="ECO:0000256" key="1">
    <source>
        <dbReference type="ARBA" id="ARBA00000085"/>
    </source>
</evidence>
<proteinExistence type="predicted"/>
<feature type="transmembrane region" description="Helical" evidence="11">
    <location>
        <begin position="340"/>
        <end position="362"/>
    </location>
</feature>
<keyword evidence="15" id="KW-1185">Reference proteome</keyword>
<evidence type="ECO:0000256" key="10">
    <source>
        <dbReference type="ARBA" id="ARBA00023136"/>
    </source>
</evidence>
<dbReference type="InterPro" id="IPR004010">
    <property type="entry name" value="Double_Cache_2"/>
</dbReference>
<evidence type="ECO:0000256" key="3">
    <source>
        <dbReference type="ARBA" id="ARBA00012438"/>
    </source>
</evidence>
<dbReference type="STRING" id="1437059.A6A05_12895"/>
<keyword evidence="9 11" id="KW-1133">Transmembrane helix</keyword>
<keyword evidence="6" id="KW-0808">Transferase</keyword>
<dbReference type="InterPro" id="IPR052162">
    <property type="entry name" value="Sensor_kinase/Photoreceptor"/>
</dbReference>
<feature type="domain" description="Single Cache" evidence="13">
    <location>
        <begin position="72"/>
        <end position="166"/>
    </location>
</feature>
<feature type="domain" description="Signal transduction histidine kinase dimerisation/phosphoacceptor" evidence="12">
    <location>
        <begin position="434"/>
        <end position="502"/>
    </location>
</feature>
<keyword evidence="8" id="KW-0418">Kinase</keyword>
<evidence type="ECO:0000256" key="6">
    <source>
        <dbReference type="ARBA" id="ARBA00022679"/>
    </source>
</evidence>
<evidence type="ECO:0000313" key="15">
    <source>
        <dbReference type="Proteomes" id="UP000078543"/>
    </source>
</evidence>
<dbReference type="PANTHER" id="PTHR43304:SF1">
    <property type="entry name" value="PAC DOMAIN-CONTAINING PROTEIN"/>
    <property type="match status" value="1"/>
</dbReference>
<evidence type="ECO:0000256" key="7">
    <source>
        <dbReference type="ARBA" id="ARBA00022692"/>
    </source>
</evidence>
<dbReference type="Gene3D" id="1.10.287.130">
    <property type="match status" value="1"/>
</dbReference>
<evidence type="ECO:0000256" key="8">
    <source>
        <dbReference type="ARBA" id="ARBA00022777"/>
    </source>
</evidence>
<dbReference type="Proteomes" id="UP000078543">
    <property type="component" value="Unassembled WGS sequence"/>
</dbReference>
<comment type="caution">
    <text evidence="14">The sequence shown here is derived from an EMBL/GenBank/DDBJ whole genome shotgun (WGS) entry which is preliminary data.</text>
</comment>
<dbReference type="GO" id="GO:0000155">
    <property type="term" value="F:phosphorelay sensor kinase activity"/>
    <property type="evidence" value="ECO:0007669"/>
    <property type="project" value="InterPro"/>
</dbReference>
<dbReference type="EC" id="2.7.13.3" evidence="3"/>
<dbReference type="EMBL" id="LWQU01000142">
    <property type="protein sequence ID" value="OAN49916.1"/>
    <property type="molecule type" value="Genomic_DNA"/>
</dbReference>
<evidence type="ECO:0000256" key="9">
    <source>
        <dbReference type="ARBA" id="ARBA00022989"/>
    </source>
</evidence>
<keyword evidence="5" id="KW-0597">Phosphoprotein</keyword>
<protein>
    <recommendedName>
        <fullName evidence="3">histidine kinase</fullName>
        <ecNumber evidence="3">2.7.13.3</ecNumber>
    </recommendedName>
</protein>
<evidence type="ECO:0000256" key="11">
    <source>
        <dbReference type="SAM" id="Phobius"/>
    </source>
</evidence>
<dbReference type="InterPro" id="IPR036097">
    <property type="entry name" value="HisK_dim/P_sf"/>
</dbReference>
<dbReference type="AlphaFoldDB" id="A0A178MML7"/>
<evidence type="ECO:0000313" key="14">
    <source>
        <dbReference type="EMBL" id="OAN49916.1"/>
    </source>
</evidence>
<evidence type="ECO:0000256" key="2">
    <source>
        <dbReference type="ARBA" id="ARBA00004651"/>
    </source>
</evidence>
<evidence type="ECO:0000256" key="5">
    <source>
        <dbReference type="ARBA" id="ARBA00022553"/>
    </source>
</evidence>
<dbReference type="Pfam" id="PF00512">
    <property type="entry name" value="HisKA"/>
    <property type="match status" value="1"/>
</dbReference>
<dbReference type="RefSeq" id="WP_068501097.1">
    <property type="nucleotide sequence ID" value="NZ_LWQU01000142.1"/>
</dbReference>
<dbReference type="CDD" id="cd00082">
    <property type="entry name" value="HisKA"/>
    <property type="match status" value="1"/>
</dbReference>
<dbReference type="InterPro" id="IPR003661">
    <property type="entry name" value="HisK_dim/P_dom"/>
</dbReference>
<dbReference type="SMART" id="SM00388">
    <property type="entry name" value="HisKA"/>
    <property type="match status" value="1"/>
</dbReference>